<proteinExistence type="predicted"/>
<dbReference type="GO" id="GO:0019905">
    <property type="term" value="F:syntaxin binding"/>
    <property type="evidence" value="ECO:0007669"/>
    <property type="project" value="TreeGrafter"/>
</dbReference>
<dbReference type="GO" id="GO:0006887">
    <property type="term" value="P:exocytosis"/>
    <property type="evidence" value="ECO:0007669"/>
    <property type="project" value="TreeGrafter"/>
</dbReference>
<dbReference type="GO" id="GO:0045159">
    <property type="term" value="F:myosin II binding"/>
    <property type="evidence" value="ECO:0007669"/>
    <property type="project" value="TreeGrafter"/>
</dbReference>
<dbReference type="OrthoDB" id="19944at2759"/>
<protein>
    <submittedName>
        <fullName evidence="2">Uncharacterized protein</fullName>
    </submittedName>
</protein>
<dbReference type="Proteomes" id="UP000271098">
    <property type="component" value="Unassembled WGS sequence"/>
</dbReference>
<sequence>MQILYKLKSGRHFERNSGTESREASHAVSLIRLCVDSRLLLVAGQSGQLTLFRFIKTESTHEITVVNIPSVSGASTSNEERVAVRNSPKRELRRQGKTSSMDSNSSDTSEGSIRDGYFPLKVRGGALRRPAGYQVLYK</sequence>
<dbReference type="GO" id="GO:0005096">
    <property type="term" value="F:GTPase activator activity"/>
    <property type="evidence" value="ECO:0007669"/>
    <property type="project" value="TreeGrafter"/>
</dbReference>
<organism evidence="2 3">
    <name type="scientific">Gongylonema pulchrum</name>
    <dbReference type="NCBI Taxonomy" id="637853"/>
    <lineage>
        <taxon>Eukaryota</taxon>
        <taxon>Metazoa</taxon>
        <taxon>Ecdysozoa</taxon>
        <taxon>Nematoda</taxon>
        <taxon>Chromadorea</taxon>
        <taxon>Rhabditida</taxon>
        <taxon>Spirurina</taxon>
        <taxon>Spiruromorpha</taxon>
        <taxon>Spiruroidea</taxon>
        <taxon>Gongylonematidae</taxon>
        <taxon>Gongylonema</taxon>
    </lineage>
</organism>
<dbReference type="AlphaFoldDB" id="A0A3P6RY24"/>
<name>A0A3P6RY24_9BILA</name>
<dbReference type="EMBL" id="UYRT01023256">
    <property type="protein sequence ID" value="VDK61243.1"/>
    <property type="molecule type" value="Genomic_DNA"/>
</dbReference>
<evidence type="ECO:0000313" key="3">
    <source>
        <dbReference type="Proteomes" id="UP000271098"/>
    </source>
</evidence>
<dbReference type="GO" id="GO:0006893">
    <property type="term" value="P:Golgi to plasma membrane transport"/>
    <property type="evidence" value="ECO:0007669"/>
    <property type="project" value="TreeGrafter"/>
</dbReference>
<dbReference type="GO" id="GO:0005886">
    <property type="term" value="C:plasma membrane"/>
    <property type="evidence" value="ECO:0007669"/>
    <property type="project" value="TreeGrafter"/>
</dbReference>
<accession>A0A3P6RY24</accession>
<dbReference type="PANTHER" id="PTHR10241">
    <property type="entry name" value="LETHAL 2 GIANT LARVAE PROTEIN"/>
    <property type="match status" value="1"/>
</dbReference>
<keyword evidence="3" id="KW-1185">Reference proteome</keyword>
<evidence type="ECO:0000313" key="2">
    <source>
        <dbReference type="EMBL" id="VDK61243.1"/>
    </source>
</evidence>
<reference evidence="2 3" key="1">
    <citation type="submission" date="2018-11" db="EMBL/GenBank/DDBJ databases">
        <authorList>
            <consortium name="Pathogen Informatics"/>
        </authorList>
    </citation>
    <scope>NUCLEOTIDE SEQUENCE [LARGE SCALE GENOMIC DNA]</scope>
</reference>
<dbReference type="GO" id="GO:0031201">
    <property type="term" value="C:SNARE complex"/>
    <property type="evidence" value="ECO:0007669"/>
    <property type="project" value="TreeGrafter"/>
</dbReference>
<feature type="compositionally biased region" description="Basic and acidic residues" evidence="1">
    <location>
        <begin position="78"/>
        <end position="94"/>
    </location>
</feature>
<gene>
    <name evidence="2" type="ORF">GPUH_LOCUS8205</name>
</gene>
<evidence type="ECO:0000256" key="1">
    <source>
        <dbReference type="SAM" id="MobiDB-lite"/>
    </source>
</evidence>
<feature type="region of interest" description="Disordered" evidence="1">
    <location>
        <begin position="73"/>
        <end position="114"/>
    </location>
</feature>
<dbReference type="PANTHER" id="PTHR10241:SF25">
    <property type="entry name" value="TOMOSYN, ISOFORM C"/>
    <property type="match status" value="1"/>
</dbReference>
<feature type="compositionally biased region" description="Low complexity" evidence="1">
    <location>
        <begin position="98"/>
        <end position="111"/>
    </location>
</feature>